<keyword evidence="12" id="KW-0325">Glycoprotein</keyword>
<protein>
    <recommendedName>
        <fullName evidence="20">PGF-CTERM sorting domain-containing protein</fullName>
    </recommendedName>
</protein>
<comment type="caution">
    <text evidence="18">The sequence shown here is derived from an EMBL/GenBank/DDBJ whole genome shotgun (WGS) entry which is preliminary data.</text>
</comment>
<keyword evidence="5" id="KW-0134">Cell wall</keyword>
<comment type="similarity">
    <text evidence="3">Belongs to the halobacterial S-layer protein family.</text>
</comment>
<sequence length="994" mass="104915">MTDTNEKIRSLFLTALMVFSVFAGTIAFSGGAAAAANVDIDQAVEYSSGTSSSNPSQVEVALSSGLDSDIDSEDVQLYLDGQNPAQTSEDNDLKASVTGGADGRIVIGLNEDIKPSENLTVKLTGIPAEDGDNDETLVEEDIDVTSKTFTTTDSGDASASTNAEYYSGDTNVFRGEVIAVEKDGGLDPNDQGISSIEVEDDDGGLVTSDNYDENSEVYVVKTKDLDTGQSYNISVDDRKQNSFTVSDLDMQVNIDDDVGDGANIDNSDTLAVNVSINRGGEEANATLFNEDDDKVAELDDNIDNPQFKTLKSNDNVVFNFGSVSDSDSPYYVEVTDQQTGVTAESDLINVSDSEDGDASFESSTVRDEVGDVANITVQLDNTEDGIISVGSTNDDNYAIIGQVEDEDGDGEVTVQFNSYTAGTSSANEESLGSGDSNTVLSVPGDDDIDVLTEEGSFDRLDSDDNADLSTDVLEAGSYSMNVTATTDIDEIDDPDSAGTLRLNENSVEGVQTWAAPSDAEIDDDDIDVYDRIGVNLTQSDDVAADDVVVHEIQASGLEGVLEYEQEDGTASDETAAFLDAVDTDGQTNGDRYGYGTGVTGGEKTDAGLTFYANRTDVGANADPQPIDFEDSEDALTVVEDADNNTYFVAVDTSDVEFTNDKTITKEKITDDSDNEDDSVSIDEDTRINATFAIREGTLSDDDGKTASAIYTTSERDATLDLDDDGFVTVSAAAGQEVTGTTNVAPGTELEVEMESESEANPFVIRPEVDVATDGTYTATADFSDYSAGANFTAETLDVDGDAEFTDEEDGRIIEAGTASVSISDQESTGSEVVVDSAQLSDGGFIAIHAGNASGDVVGNSEYLGAGSHEDVTITLDEPMDEDFTAVAMPHRDTNGNEAYDFPGDDSPYSQNGSAVTDSANVTIVEEQTEAPDTETETEAPDTETETEEQTEETTTMDSGTDEVETTEQTGPGFTAALALIALVAAVLLAVRRDN</sequence>
<evidence type="ECO:0000256" key="3">
    <source>
        <dbReference type="ARBA" id="ARBA00009327"/>
    </source>
</evidence>
<dbReference type="InterPro" id="IPR026452">
    <property type="entry name" value="Surf_glycop_sig_pep"/>
</dbReference>
<feature type="domain" description="DUF7827" evidence="17">
    <location>
        <begin position="350"/>
        <end position="484"/>
    </location>
</feature>
<feature type="region of interest" description="Disordered" evidence="13">
    <location>
        <begin position="890"/>
        <end position="914"/>
    </location>
</feature>
<evidence type="ECO:0000259" key="17">
    <source>
        <dbReference type="Pfam" id="PF25162"/>
    </source>
</evidence>
<evidence type="ECO:0000256" key="12">
    <source>
        <dbReference type="ARBA" id="ARBA00023180"/>
    </source>
</evidence>
<evidence type="ECO:0000256" key="8">
    <source>
        <dbReference type="ARBA" id="ARBA00022692"/>
    </source>
</evidence>
<dbReference type="InterPro" id="IPR057149">
    <property type="entry name" value="DUF7827"/>
</dbReference>
<evidence type="ECO:0000256" key="11">
    <source>
        <dbReference type="ARBA" id="ARBA00023136"/>
    </source>
</evidence>
<organism evidence="18 19">
    <name type="scientific">Haloarcula sebkhae</name>
    <dbReference type="NCBI Taxonomy" id="932660"/>
    <lineage>
        <taxon>Archaea</taxon>
        <taxon>Methanobacteriati</taxon>
        <taxon>Methanobacteriota</taxon>
        <taxon>Stenosarchaea group</taxon>
        <taxon>Halobacteria</taxon>
        <taxon>Halobacteriales</taxon>
        <taxon>Haloarculaceae</taxon>
        <taxon>Haloarcula</taxon>
    </lineage>
</organism>
<dbReference type="OrthoDB" id="325633at2157"/>
<dbReference type="Pfam" id="PF18204">
    <property type="entry name" value="PGF-CTERM"/>
    <property type="match status" value="1"/>
</dbReference>
<dbReference type="Pfam" id="PF25162">
    <property type="entry name" value="DUF7827"/>
    <property type="match status" value="1"/>
</dbReference>
<reference evidence="18" key="1">
    <citation type="journal article" date="2014" name="Int. J. Syst. Evol. Microbiol.">
        <title>Complete genome sequence of Corynebacterium casei LMG S-19264T (=DSM 44701T), isolated from a smear-ripened cheese.</title>
        <authorList>
            <consortium name="US DOE Joint Genome Institute (JGI-PGF)"/>
            <person name="Walter F."/>
            <person name="Albersmeier A."/>
            <person name="Kalinowski J."/>
            <person name="Ruckert C."/>
        </authorList>
    </citation>
    <scope>NUCLEOTIDE SEQUENCE</scope>
    <source>
        <strain evidence="18">JCM 19018</strain>
    </source>
</reference>
<feature type="domain" description="PGF-CTERM archaeal protein-sorting signal" evidence="15">
    <location>
        <begin position="971"/>
        <end position="992"/>
    </location>
</feature>
<feature type="region of interest" description="Disordered" evidence="13">
    <location>
        <begin position="183"/>
        <end position="210"/>
    </location>
</feature>
<keyword evidence="11 14" id="KW-0472">Membrane</keyword>
<keyword evidence="10 14" id="KW-1133">Transmembrane helix</keyword>
<dbReference type="NCBIfam" id="NF045517">
    <property type="entry name" value="halo_surf_dom"/>
    <property type="match status" value="1"/>
</dbReference>
<evidence type="ECO:0000313" key="19">
    <source>
        <dbReference type="Proteomes" id="UP000614221"/>
    </source>
</evidence>
<evidence type="ECO:0000256" key="1">
    <source>
        <dbReference type="ARBA" id="ARBA00004236"/>
    </source>
</evidence>
<dbReference type="GO" id="GO:0005886">
    <property type="term" value="C:plasma membrane"/>
    <property type="evidence" value="ECO:0007669"/>
    <property type="project" value="UniProtKB-SubCell"/>
</dbReference>
<dbReference type="InterPro" id="IPR055706">
    <property type="entry name" value="Slg1/2_DUF7282"/>
</dbReference>
<keyword evidence="4" id="KW-1003">Cell membrane</keyword>
<name>A0A830ETU7_9EURY</name>
<evidence type="ECO:0000256" key="2">
    <source>
        <dbReference type="ARBA" id="ARBA00004237"/>
    </source>
</evidence>
<dbReference type="RefSeq" id="WP_188979240.1">
    <property type="nucleotide sequence ID" value="NZ_BMPD01000005.1"/>
</dbReference>
<feature type="compositionally biased region" description="Acidic residues" evidence="13">
    <location>
        <begin position="926"/>
        <end position="951"/>
    </location>
</feature>
<evidence type="ECO:0000256" key="5">
    <source>
        <dbReference type="ARBA" id="ARBA00022512"/>
    </source>
</evidence>
<feature type="region of interest" description="Disordered" evidence="13">
    <location>
        <begin position="926"/>
        <end position="970"/>
    </location>
</feature>
<feature type="transmembrane region" description="Helical" evidence="14">
    <location>
        <begin position="972"/>
        <end position="990"/>
    </location>
</feature>
<keyword evidence="7" id="KW-0701">S-layer</keyword>
<evidence type="ECO:0000256" key="4">
    <source>
        <dbReference type="ARBA" id="ARBA00022475"/>
    </source>
</evidence>
<proteinExistence type="inferred from homology"/>
<evidence type="ECO:0000259" key="16">
    <source>
        <dbReference type="Pfam" id="PF23951"/>
    </source>
</evidence>
<evidence type="ECO:0000256" key="7">
    <source>
        <dbReference type="ARBA" id="ARBA00022601"/>
    </source>
</evidence>
<accession>A0A830ETU7</accession>
<dbReference type="Proteomes" id="UP000614221">
    <property type="component" value="Unassembled WGS sequence"/>
</dbReference>
<keyword evidence="9" id="KW-0732">Signal</keyword>
<keyword evidence="8 14" id="KW-0812">Transmembrane</keyword>
<feature type="domain" description="DUF7282" evidence="16">
    <location>
        <begin position="818"/>
        <end position="922"/>
    </location>
</feature>
<dbReference type="GO" id="GO:0030115">
    <property type="term" value="C:S-layer"/>
    <property type="evidence" value="ECO:0007669"/>
    <property type="project" value="UniProtKB-SubCell"/>
</dbReference>
<reference evidence="18" key="2">
    <citation type="submission" date="2020-09" db="EMBL/GenBank/DDBJ databases">
        <authorList>
            <person name="Sun Q."/>
            <person name="Ohkuma M."/>
        </authorList>
    </citation>
    <scope>NUCLEOTIDE SEQUENCE</scope>
    <source>
        <strain evidence="18">JCM 19018</strain>
    </source>
</reference>
<dbReference type="NCBIfam" id="TIGR04126">
    <property type="entry name" value="PGF_CTERM"/>
    <property type="match status" value="1"/>
</dbReference>
<evidence type="ECO:0000256" key="13">
    <source>
        <dbReference type="SAM" id="MobiDB-lite"/>
    </source>
</evidence>
<evidence type="ECO:0000256" key="10">
    <source>
        <dbReference type="ARBA" id="ARBA00022989"/>
    </source>
</evidence>
<dbReference type="Pfam" id="PF23951">
    <property type="entry name" value="DUF7282"/>
    <property type="match status" value="1"/>
</dbReference>
<comment type="subcellular location">
    <subcellularLocation>
        <location evidence="1">Cell membrane</location>
    </subcellularLocation>
    <subcellularLocation>
        <location evidence="2">Secreted</location>
        <location evidence="2">Cell wall</location>
        <location evidence="2">S-layer</location>
    </subcellularLocation>
</comment>
<keyword evidence="6" id="KW-0964">Secreted</keyword>
<dbReference type="EMBL" id="BMPD01000005">
    <property type="protein sequence ID" value="GGK75741.1"/>
    <property type="molecule type" value="Genomic_DNA"/>
</dbReference>
<dbReference type="AlphaFoldDB" id="A0A830ETU7"/>
<gene>
    <name evidence="18" type="ORF">GCM10009067_30260</name>
</gene>
<evidence type="ECO:0000259" key="15">
    <source>
        <dbReference type="Pfam" id="PF18204"/>
    </source>
</evidence>
<evidence type="ECO:0000256" key="9">
    <source>
        <dbReference type="ARBA" id="ARBA00022729"/>
    </source>
</evidence>
<evidence type="ECO:0008006" key="20">
    <source>
        <dbReference type="Google" id="ProtNLM"/>
    </source>
</evidence>
<dbReference type="NCBIfam" id="TIGR04207">
    <property type="entry name" value="halo_sig_pep"/>
    <property type="match status" value="1"/>
</dbReference>
<evidence type="ECO:0000256" key="14">
    <source>
        <dbReference type="SAM" id="Phobius"/>
    </source>
</evidence>
<evidence type="ECO:0000256" key="6">
    <source>
        <dbReference type="ARBA" id="ARBA00022525"/>
    </source>
</evidence>
<dbReference type="InterPro" id="IPR026371">
    <property type="entry name" value="PGF_CTERM"/>
</dbReference>
<evidence type="ECO:0000313" key="18">
    <source>
        <dbReference type="EMBL" id="GGK75741.1"/>
    </source>
</evidence>